<feature type="signal peptide" evidence="3">
    <location>
        <begin position="1"/>
        <end position="37"/>
    </location>
</feature>
<dbReference type="PANTHER" id="PTHR30024:SF48">
    <property type="entry name" value="ABC TRANSPORTER SUBSTRATE-BINDING PROTEIN"/>
    <property type="match status" value="1"/>
</dbReference>
<feature type="region of interest" description="Disordered" evidence="2">
    <location>
        <begin position="1"/>
        <end position="20"/>
    </location>
</feature>
<feature type="domain" description="Solute-binding protein family 3/N-terminal" evidence="4">
    <location>
        <begin position="55"/>
        <end position="278"/>
    </location>
</feature>
<evidence type="ECO:0000259" key="4">
    <source>
        <dbReference type="SMART" id="SM00062"/>
    </source>
</evidence>
<dbReference type="SUPFAM" id="SSF53850">
    <property type="entry name" value="Periplasmic binding protein-like II"/>
    <property type="match status" value="1"/>
</dbReference>
<dbReference type="InterPro" id="IPR001638">
    <property type="entry name" value="Solute-binding_3/MltF_N"/>
</dbReference>
<comment type="caution">
    <text evidence="5">The sequence shown here is derived from an EMBL/GenBank/DDBJ whole genome shotgun (WGS) entry which is preliminary data.</text>
</comment>
<dbReference type="PANTHER" id="PTHR30024">
    <property type="entry name" value="ALIPHATIC SULFONATES-BINDING PROTEIN-RELATED"/>
    <property type="match status" value="1"/>
</dbReference>
<proteinExistence type="inferred from homology"/>
<dbReference type="Proteomes" id="UP000275401">
    <property type="component" value="Unassembled WGS sequence"/>
</dbReference>
<evidence type="ECO:0000256" key="3">
    <source>
        <dbReference type="SAM" id="SignalP"/>
    </source>
</evidence>
<protein>
    <submittedName>
        <fullName evidence="5">ABC transporter substrate-binding protein</fullName>
    </submittedName>
</protein>
<name>A0A3M8W973_9ACTN</name>
<evidence type="ECO:0000313" key="5">
    <source>
        <dbReference type="EMBL" id="RNG26100.1"/>
    </source>
</evidence>
<evidence type="ECO:0000256" key="2">
    <source>
        <dbReference type="SAM" id="MobiDB-lite"/>
    </source>
</evidence>
<comment type="similarity">
    <text evidence="1">Belongs to the bacterial solute-binding protein SsuA/TauA family.</text>
</comment>
<dbReference type="Gene3D" id="3.40.190.10">
    <property type="entry name" value="Periplasmic binding protein-like II"/>
    <property type="match status" value="2"/>
</dbReference>
<dbReference type="EMBL" id="RIBZ01000211">
    <property type="protein sequence ID" value="RNG26100.1"/>
    <property type="molecule type" value="Genomic_DNA"/>
</dbReference>
<evidence type="ECO:0000313" key="6">
    <source>
        <dbReference type="Proteomes" id="UP000275401"/>
    </source>
</evidence>
<organism evidence="5 6">
    <name type="scientific">Streptomyces botrytidirepellens</name>
    <dbReference type="NCBI Taxonomy" id="2486417"/>
    <lineage>
        <taxon>Bacteria</taxon>
        <taxon>Bacillati</taxon>
        <taxon>Actinomycetota</taxon>
        <taxon>Actinomycetes</taxon>
        <taxon>Kitasatosporales</taxon>
        <taxon>Streptomycetaceae</taxon>
        <taxon>Streptomyces</taxon>
    </lineage>
</organism>
<accession>A0A3M8W973</accession>
<dbReference type="SMART" id="SM00062">
    <property type="entry name" value="PBPb"/>
    <property type="match status" value="1"/>
</dbReference>
<keyword evidence="6" id="KW-1185">Reference proteome</keyword>
<sequence length="352" mass="36986">MKGITRMSRPPARSRPRRAPARTALAAVMALAAGALSACGGAAGADGGGKGSSVTLRVGATGWKKEEALLKFAHLADTPYQVKWNLFQGGDRQLEAVRAGALDVASSSEIPPVFAAADGKPNFKVVAVERGNTLNQEVVAPKGSPVTSMSQLRGKKVGYVKNTTAHYFLYDLLKRAGLGWDDIEAAPLDPDKGIAALNGGSIDAFAGYGNAVITAHQRGARTIGSGKDILSGNFLWTASDDTLGGAAERKALADLLARIDKAYAYVRDGRQKEYAKVMAAATHQPVGQALEEFTAGEAQRRTGIRPVSAGATASEQKVADAFGDLGAVKRKLTVSGFWSDRLTPHLRRELTS</sequence>
<dbReference type="InterPro" id="IPR015168">
    <property type="entry name" value="SsuA/THI5"/>
</dbReference>
<feature type="chain" id="PRO_5038625353" evidence="3">
    <location>
        <begin position="38"/>
        <end position="352"/>
    </location>
</feature>
<keyword evidence="3" id="KW-0732">Signal</keyword>
<dbReference type="AlphaFoldDB" id="A0A3M8W973"/>
<evidence type="ECO:0000256" key="1">
    <source>
        <dbReference type="ARBA" id="ARBA00010742"/>
    </source>
</evidence>
<gene>
    <name evidence="5" type="ORF">EEJ42_16220</name>
</gene>
<dbReference type="Pfam" id="PF09084">
    <property type="entry name" value="NMT1"/>
    <property type="match status" value="1"/>
</dbReference>
<reference evidence="5 6" key="1">
    <citation type="submission" date="2018-11" db="EMBL/GenBank/DDBJ databases">
        <title>The Potential of Streptomyces as Biocontrol Agents against the Tomato grey mould, Botrytis cinerea (Gray mold) Frontiers in Microbiology.</title>
        <authorList>
            <person name="Li D."/>
        </authorList>
    </citation>
    <scope>NUCLEOTIDE SEQUENCE [LARGE SCALE GENOMIC DNA]</scope>
    <source>
        <strain evidence="5 6">NEAU-LD23</strain>
    </source>
</reference>